<reference evidence="3" key="1">
    <citation type="journal article" date="2012" name="Science">
        <title>The Paleozoic origin of enzymatic lignin decomposition reconstructed from 31 fungal genomes.</title>
        <authorList>
            <person name="Floudas D."/>
            <person name="Binder M."/>
            <person name="Riley R."/>
            <person name="Barry K."/>
            <person name="Blanchette R.A."/>
            <person name="Henrissat B."/>
            <person name="Martinez A.T."/>
            <person name="Otillar R."/>
            <person name="Spatafora J.W."/>
            <person name="Yadav J.S."/>
            <person name="Aerts A."/>
            <person name="Benoit I."/>
            <person name="Boyd A."/>
            <person name="Carlson A."/>
            <person name="Copeland A."/>
            <person name="Coutinho P.M."/>
            <person name="de Vries R.P."/>
            <person name="Ferreira P."/>
            <person name="Findley K."/>
            <person name="Foster B."/>
            <person name="Gaskell J."/>
            <person name="Glotzer D."/>
            <person name="Gorecki P."/>
            <person name="Heitman J."/>
            <person name="Hesse C."/>
            <person name="Hori C."/>
            <person name="Igarashi K."/>
            <person name="Jurgens J.A."/>
            <person name="Kallen N."/>
            <person name="Kersten P."/>
            <person name="Kohler A."/>
            <person name="Kuees U."/>
            <person name="Kumar T.K.A."/>
            <person name="Kuo A."/>
            <person name="LaButti K."/>
            <person name="Larrondo L.F."/>
            <person name="Lindquist E."/>
            <person name="Ling A."/>
            <person name="Lombard V."/>
            <person name="Lucas S."/>
            <person name="Lundell T."/>
            <person name="Martin R."/>
            <person name="McLaughlin D.J."/>
            <person name="Morgenstern I."/>
            <person name="Morin E."/>
            <person name="Murat C."/>
            <person name="Nagy L.G."/>
            <person name="Nolan M."/>
            <person name="Ohm R.A."/>
            <person name="Patyshakuliyeva A."/>
            <person name="Rokas A."/>
            <person name="Ruiz-Duenas F.J."/>
            <person name="Sabat G."/>
            <person name="Salamov A."/>
            <person name="Samejima M."/>
            <person name="Schmutz J."/>
            <person name="Slot J.C."/>
            <person name="St John F."/>
            <person name="Stenlid J."/>
            <person name="Sun H."/>
            <person name="Sun S."/>
            <person name="Syed K."/>
            <person name="Tsang A."/>
            <person name="Wiebenga A."/>
            <person name="Young D."/>
            <person name="Pisabarro A."/>
            <person name="Eastwood D.C."/>
            <person name="Martin F."/>
            <person name="Cullen D."/>
            <person name="Grigoriev I.V."/>
            <person name="Hibbett D.S."/>
        </authorList>
    </citation>
    <scope>NUCLEOTIDE SEQUENCE [LARGE SCALE GENOMIC DNA]</scope>
    <source>
        <strain evidence="3">MF3/22</strain>
    </source>
</reference>
<keyword evidence="3" id="KW-1185">Reference proteome</keyword>
<dbReference type="KEGG" id="fme:FOMMEDRAFT_163784"/>
<evidence type="ECO:0000313" key="2">
    <source>
        <dbReference type="EMBL" id="EJC97357.1"/>
    </source>
</evidence>
<sequence length="155" mass="17926">MLWLWRSMGGAGDGKVEGVDGLNLDRCEQWPLLPLFEMVSWTALGIVNARSVSPSRCCQAWNGGWGKESARGGRGEDCTLGVVVHGHCRERVLVDCCLRCRAGRMHGIIEEVVQRWSTMRMREFECKKESERKTRRTTEERQRKRRSKEREGWEE</sequence>
<dbReference type="RefSeq" id="XP_007272380.1">
    <property type="nucleotide sequence ID" value="XM_007272318.1"/>
</dbReference>
<organism evidence="2 3">
    <name type="scientific">Fomitiporia mediterranea (strain MF3/22)</name>
    <name type="common">Grapevine white-rot fungus</name>
    <dbReference type="NCBI Taxonomy" id="694068"/>
    <lineage>
        <taxon>Eukaryota</taxon>
        <taxon>Fungi</taxon>
        <taxon>Dikarya</taxon>
        <taxon>Basidiomycota</taxon>
        <taxon>Agaricomycotina</taxon>
        <taxon>Agaricomycetes</taxon>
        <taxon>Hymenochaetales</taxon>
        <taxon>Hymenochaetaceae</taxon>
        <taxon>Fomitiporia</taxon>
    </lineage>
</organism>
<protein>
    <submittedName>
        <fullName evidence="2">Uncharacterized protein</fullName>
    </submittedName>
</protein>
<dbReference type="EMBL" id="JH718935">
    <property type="protein sequence ID" value="EJC97357.1"/>
    <property type="molecule type" value="Genomic_DNA"/>
</dbReference>
<name>R7SGD6_FOMME</name>
<proteinExistence type="predicted"/>
<gene>
    <name evidence="2" type="ORF">FOMMEDRAFT_163784</name>
</gene>
<accession>R7SGD6</accession>
<evidence type="ECO:0000256" key="1">
    <source>
        <dbReference type="SAM" id="MobiDB-lite"/>
    </source>
</evidence>
<evidence type="ECO:0000313" key="3">
    <source>
        <dbReference type="Proteomes" id="UP000053630"/>
    </source>
</evidence>
<dbReference type="Proteomes" id="UP000053630">
    <property type="component" value="Unassembled WGS sequence"/>
</dbReference>
<dbReference type="GeneID" id="18676059"/>
<feature type="region of interest" description="Disordered" evidence="1">
    <location>
        <begin position="127"/>
        <end position="155"/>
    </location>
</feature>
<dbReference type="AlphaFoldDB" id="R7SGD6"/>